<gene>
    <name evidence="1" type="ORF">DdX_06874</name>
</gene>
<protein>
    <submittedName>
        <fullName evidence="1">Uncharacterized protein</fullName>
    </submittedName>
</protein>
<name>A0AAD4N8B6_9BILA</name>
<evidence type="ECO:0000313" key="1">
    <source>
        <dbReference type="EMBL" id="KAI1717144.1"/>
    </source>
</evidence>
<dbReference type="Proteomes" id="UP001201812">
    <property type="component" value="Unassembled WGS sequence"/>
</dbReference>
<organism evidence="1 2">
    <name type="scientific">Ditylenchus destructor</name>
    <dbReference type="NCBI Taxonomy" id="166010"/>
    <lineage>
        <taxon>Eukaryota</taxon>
        <taxon>Metazoa</taxon>
        <taxon>Ecdysozoa</taxon>
        <taxon>Nematoda</taxon>
        <taxon>Chromadorea</taxon>
        <taxon>Rhabditida</taxon>
        <taxon>Tylenchina</taxon>
        <taxon>Tylenchomorpha</taxon>
        <taxon>Sphaerularioidea</taxon>
        <taxon>Anguinidae</taxon>
        <taxon>Anguininae</taxon>
        <taxon>Ditylenchus</taxon>
    </lineage>
</organism>
<evidence type="ECO:0000313" key="2">
    <source>
        <dbReference type="Proteomes" id="UP001201812"/>
    </source>
</evidence>
<dbReference type="EMBL" id="JAKKPZ010000009">
    <property type="protein sequence ID" value="KAI1717144.1"/>
    <property type="molecule type" value="Genomic_DNA"/>
</dbReference>
<proteinExistence type="predicted"/>
<accession>A0AAD4N8B6</accession>
<comment type="caution">
    <text evidence="1">The sequence shown here is derived from an EMBL/GenBank/DDBJ whole genome shotgun (WGS) entry which is preliminary data.</text>
</comment>
<dbReference type="AlphaFoldDB" id="A0AAD4N8B6"/>
<reference evidence="1" key="1">
    <citation type="submission" date="2022-01" db="EMBL/GenBank/DDBJ databases">
        <title>Genome Sequence Resource for Two Populations of Ditylenchus destructor, the Migratory Endoparasitic Phytonematode.</title>
        <authorList>
            <person name="Zhang H."/>
            <person name="Lin R."/>
            <person name="Xie B."/>
        </authorList>
    </citation>
    <scope>NUCLEOTIDE SEQUENCE</scope>
    <source>
        <strain evidence="1">BazhouSP</strain>
    </source>
</reference>
<keyword evidence="2" id="KW-1185">Reference proteome</keyword>
<sequence length="381" mass="43932">MEPIEVIQLATPDHFKSTEVAGQLEKIGFHNQFLFVGFRAGEEFEIWRVHCLTPASWTKLYQLKCKLLFYVYFTLDNLVENCIWVLLLAQREGEGFTRVSIVKVDQITGKILSTYQLNPDYEPVIEGISLERVKLGHAGKRKNTLYLIDRSMVMGTIPFYHINIDDETETFSVESKPLLSDESAPKCTRFPVVIDGSKRQILKLTNENGILLYDEDEDIWRELVPAMDTDLNLFAFGARGISETYGQNWHRFGAVESPLSVLASDDCCCIFKLFQGGKHTFFKFSFSKEDGTYRLQRCASAKLGKRLEVMFYMHCTDDRVAFVNKHLIGFVDIHPPSLRAICYWRLQRIFAEKDSNGVWREGKTEQEICNTFGLNRKLRLV</sequence>